<evidence type="ECO:0000313" key="2">
    <source>
        <dbReference type="EMBL" id="RWX75763.1"/>
    </source>
</evidence>
<name>A0A444LD32_9HYPH</name>
<reference evidence="2 3" key="1">
    <citation type="submission" date="2019-01" db="EMBL/GenBank/DDBJ databases">
        <title>The draft genome of Rhizobium sp. 24NR.</title>
        <authorList>
            <person name="Liu L."/>
            <person name="Liang L."/>
            <person name="Shi S."/>
            <person name="Xu L."/>
            <person name="Wang X."/>
            <person name="Li L."/>
            <person name="Zhang X."/>
        </authorList>
    </citation>
    <scope>NUCLEOTIDE SEQUENCE [LARGE SCALE GENOMIC DNA]</scope>
    <source>
        <strain evidence="2 3">24NR</strain>
    </source>
</reference>
<dbReference type="Pfam" id="PF19495">
    <property type="entry name" value="DUF6030"/>
    <property type="match status" value="1"/>
</dbReference>
<evidence type="ECO:0000256" key="1">
    <source>
        <dbReference type="SAM" id="MobiDB-lite"/>
    </source>
</evidence>
<protein>
    <submittedName>
        <fullName evidence="2">Uncharacterized protein</fullName>
    </submittedName>
</protein>
<dbReference type="InterPro" id="IPR046071">
    <property type="entry name" value="DUF6030"/>
</dbReference>
<dbReference type="OrthoDB" id="8303874at2"/>
<dbReference type="Proteomes" id="UP000287687">
    <property type="component" value="Unassembled WGS sequence"/>
</dbReference>
<feature type="region of interest" description="Disordered" evidence="1">
    <location>
        <begin position="140"/>
        <end position="160"/>
    </location>
</feature>
<comment type="caution">
    <text evidence="2">The sequence shown here is derived from an EMBL/GenBank/DDBJ whole genome shotgun (WGS) entry which is preliminary data.</text>
</comment>
<keyword evidence="3" id="KW-1185">Reference proteome</keyword>
<gene>
    <name evidence="2" type="ORF">EPK99_18945</name>
</gene>
<proteinExistence type="predicted"/>
<feature type="compositionally biased region" description="Basic and acidic residues" evidence="1">
    <location>
        <begin position="151"/>
        <end position="160"/>
    </location>
</feature>
<evidence type="ECO:0000313" key="3">
    <source>
        <dbReference type="Proteomes" id="UP000287687"/>
    </source>
</evidence>
<dbReference type="AlphaFoldDB" id="A0A444LD32"/>
<organism evidence="2 3">
    <name type="scientific">Neorhizobium lilium</name>
    <dbReference type="NCBI Taxonomy" id="2503024"/>
    <lineage>
        <taxon>Bacteria</taxon>
        <taxon>Pseudomonadati</taxon>
        <taxon>Pseudomonadota</taxon>
        <taxon>Alphaproteobacteria</taxon>
        <taxon>Hyphomicrobiales</taxon>
        <taxon>Rhizobiaceae</taxon>
        <taxon>Rhizobium/Agrobacterium group</taxon>
        <taxon>Neorhizobium</taxon>
    </lineage>
</organism>
<sequence length="160" mass="17909">MAESDGNWECSLLRQYPPQTGTASLFLQIRGAAHGAFSRLRIKFNLPPGEPNEQAVEDALNILQNSIRPFWSDRIFFDALRRKLGGKMDFSMLVGYYPASFKHEMSDSNRLNLIVANRPVPKVEPLRLPVAWTAMIPTGRAPKAQRGPRIGADEPKLPPP</sequence>
<accession>A0A444LD32</accession>
<dbReference type="EMBL" id="SBIP01000004">
    <property type="protein sequence ID" value="RWX75763.1"/>
    <property type="molecule type" value="Genomic_DNA"/>
</dbReference>